<proteinExistence type="predicted"/>
<gene>
    <name evidence="1" type="ORF">WN944_018693</name>
</gene>
<evidence type="ECO:0000313" key="2">
    <source>
        <dbReference type="Proteomes" id="UP001428341"/>
    </source>
</evidence>
<comment type="caution">
    <text evidence="1">The sequence shown here is derived from an EMBL/GenBank/DDBJ whole genome shotgun (WGS) entry which is preliminary data.</text>
</comment>
<dbReference type="Proteomes" id="UP001428341">
    <property type="component" value="Unassembled WGS sequence"/>
</dbReference>
<dbReference type="AlphaFoldDB" id="A0AAP0LV87"/>
<dbReference type="EMBL" id="JBCGBO010000007">
    <property type="protein sequence ID" value="KAK9187301.1"/>
    <property type="molecule type" value="Genomic_DNA"/>
</dbReference>
<protein>
    <submittedName>
        <fullName evidence="1">Uncharacterized protein</fullName>
    </submittedName>
</protein>
<name>A0AAP0LV87_9ROSI</name>
<reference evidence="1 2" key="1">
    <citation type="submission" date="2024-05" db="EMBL/GenBank/DDBJ databases">
        <title>Haplotype-resolved chromosome-level genome assembly of Huyou (Citrus changshanensis).</title>
        <authorList>
            <person name="Miao C."/>
            <person name="Chen W."/>
            <person name="Wu Y."/>
            <person name="Wang L."/>
            <person name="Zhao S."/>
            <person name="Grierson D."/>
            <person name="Xu C."/>
            <person name="Chen K."/>
        </authorList>
    </citation>
    <scope>NUCLEOTIDE SEQUENCE [LARGE SCALE GENOMIC DNA]</scope>
    <source>
        <strain evidence="1">01-14</strain>
        <tissue evidence="1">Leaf</tissue>
    </source>
</reference>
<organism evidence="1 2">
    <name type="scientific">Citrus x changshan-huyou</name>
    <dbReference type="NCBI Taxonomy" id="2935761"/>
    <lineage>
        <taxon>Eukaryota</taxon>
        <taxon>Viridiplantae</taxon>
        <taxon>Streptophyta</taxon>
        <taxon>Embryophyta</taxon>
        <taxon>Tracheophyta</taxon>
        <taxon>Spermatophyta</taxon>
        <taxon>Magnoliopsida</taxon>
        <taxon>eudicotyledons</taxon>
        <taxon>Gunneridae</taxon>
        <taxon>Pentapetalae</taxon>
        <taxon>rosids</taxon>
        <taxon>malvids</taxon>
        <taxon>Sapindales</taxon>
        <taxon>Rutaceae</taxon>
        <taxon>Aurantioideae</taxon>
        <taxon>Citrus</taxon>
    </lineage>
</organism>
<evidence type="ECO:0000313" key="1">
    <source>
        <dbReference type="EMBL" id="KAK9187301.1"/>
    </source>
</evidence>
<accession>A0AAP0LV87</accession>
<keyword evidence="2" id="KW-1185">Reference proteome</keyword>
<sequence length="109" mass="12056">MASSENAISAVERGCGHGCLARPRIVCLVAAGATMDLLCLVVADAIKTKAKGHDLVRFAGLILRRTMAVQQWLYKKAKLLAFGGEEPPEDRNKRLEEINRQQQYFSFHG</sequence>